<dbReference type="Proteomes" id="UP000076532">
    <property type="component" value="Unassembled WGS sequence"/>
</dbReference>
<evidence type="ECO:0000313" key="2">
    <source>
        <dbReference type="EMBL" id="KZP07815.1"/>
    </source>
</evidence>
<dbReference type="EMBL" id="KV417739">
    <property type="protein sequence ID" value="KZP07815.1"/>
    <property type="molecule type" value="Genomic_DNA"/>
</dbReference>
<dbReference type="AlphaFoldDB" id="A0A165WQP4"/>
<protein>
    <submittedName>
        <fullName evidence="1">Uncharacterized protein</fullName>
    </submittedName>
</protein>
<organism evidence="1 3">
    <name type="scientific">Athelia psychrophila</name>
    <dbReference type="NCBI Taxonomy" id="1759441"/>
    <lineage>
        <taxon>Eukaryota</taxon>
        <taxon>Fungi</taxon>
        <taxon>Dikarya</taxon>
        <taxon>Basidiomycota</taxon>
        <taxon>Agaricomycotina</taxon>
        <taxon>Agaricomycetes</taxon>
        <taxon>Agaricomycetidae</taxon>
        <taxon>Atheliales</taxon>
        <taxon>Atheliaceae</taxon>
        <taxon>Athelia</taxon>
    </lineage>
</organism>
<evidence type="ECO:0000313" key="1">
    <source>
        <dbReference type="EMBL" id="KZP07813.1"/>
    </source>
</evidence>
<reference evidence="1 3" key="1">
    <citation type="journal article" date="2016" name="Mol. Biol. Evol.">
        <title>Comparative Genomics of Early-Diverging Mushroom-Forming Fungi Provides Insights into the Origins of Lignocellulose Decay Capabilities.</title>
        <authorList>
            <person name="Nagy L.G."/>
            <person name="Riley R."/>
            <person name="Tritt A."/>
            <person name="Adam C."/>
            <person name="Daum C."/>
            <person name="Floudas D."/>
            <person name="Sun H."/>
            <person name="Yadav J.S."/>
            <person name="Pangilinan J."/>
            <person name="Larsson K.H."/>
            <person name="Matsuura K."/>
            <person name="Barry K."/>
            <person name="Labutti K."/>
            <person name="Kuo R."/>
            <person name="Ohm R.A."/>
            <person name="Bhattacharya S.S."/>
            <person name="Shirouzu T."/>
            <person name="Yoshinaga Y."/>
            <person name="Martin F.M."/>
            <person name="Grigoriev I.V."/>
            <person name="Hibbett D.S."/>
        </authorList>
    </citation>
    <scope>NUCLEOTIDE SEQUENCE [LARGE SCALE GENOMIC DNA]</scope>
    <source>
        <strain evidence="1 3">CBS 109695</strain>
    </source>
</reference>
<sequence length="67" mass="7011">MSGPKHPTALDINFSPIHALHPVVASRGTCVPHEICCSSYALRLTRSVCGEQVLNLSGTVIRGASGP</sequence>
<evidence type="ECO:0000313" key="3">
    <source>
        <dbReference type="Proteomes" id="UP000076532"/>
    </source>
</evidence>
<proteinExistence type="predicted"/>
<keyword evidence="3" id="KW-1185">Reference proteome</keyword>
<dbReference type="EMBL" id="KV417739">
    <property type="protein sequence ID" value="KZP07813.1"/>
    <property type="molecule type" value="Genomic_DNA"/>
</dbReference>
<gene>
    <name evidence="1" type="ORF">FIBSPDRAFT_875070</name>
    <name evidence="2" type="ORF">FIBSPDRAFT_875072</name>
</gene>
<accession>A0A165WQP4</accession>
<name>A0A165WQP4_9AGAM</name>